<dbReference type="EMBL" id="CP011545">
    <property type="protein sequence ID" value="AKK08268.1"/>
    <property type="molecule type" value="Genomic_DNA"/>
</dbReference>
<keyword evidence="2" id="KW-1185">Reference proteome</keyword>
<dbReference type="KEGG" id="cted:CTEST_04095"/>
<dbReference type="RefSeq" id="WP_052844292.1">
    <property type="nucleotide sequence ID" value="NZ_CP011545.1"/>
</dbReference>
<reference evidence="2" key="2">
    <citation type="submission" date="2015-05" db="EMBL/GenBank/DDBJ databases">
        <title>Complete genome sequence of Corynebacterium testudinoris DSM 44614, recovered from necrotic lesions in the mouth of a tortoise.</title>
        <authorList>
            <person name="Ruckert C."/>
            <person name="Albersmeier A."/>
            <person name="Winkler A."/>
            <person name="Tauch A."/>
        </authorList>
    </citation>
    <scope>NUCLEOTIDE SEQUENCE [LARGE SCALE GENOMIC DNA]</scope>
    <source>
        <strain evidence="2">DSM 44614</strain>
    </source>
</reference>
<organism evidence="1 2">
    <name type="scientific">Corynebacterium testudinoris</name>
    <dbReference type="NCBI Taxonomy" id="136857"/>
    <lineage>
        <taxon>Bacteria</taxon>
        <taxon>Bacillati</taxon>
        <taxon>Actinomycetota</taxon>
        <taxon>Actinomycetes</taxon>
        <taxon>Mycobacteriales</taxon>
        <taxon>Corynebacteriaceae</taxon>
        <taxon>Corynebacterium</taxon>
    </lineage>
</organism>
<proteinExistence type="predicted"/>
<evidence type="ECO:0000313" key="1">
    <source>
        <dbReference type="EMBL" id="AKK08268.1"/>
    </source>
</evidence>
<evidence type="ECO:0000313" key="2">
    <source>
        <dbReference type="Proteomes" id="UP000035540"/>
    </source>
</evidence>
<dbReference type="AlphaFoldDB" id="A0A0G3H8T9"/>
<reference evidence="1 2" key="1">
    <citation type="journal article" date="2015" name="Genome Announc.">
        <title>Complete Genome Sequence of the Type Strain Corynebacterium testudinoris DSM 44614, Recovered from Necrotic Lesions in the Mouth of a Tortoise.</title>
        <authorList>
            <person name="Ruckert C."/>
            <person name="Kriete M."/>
            <person name="Jaenicke S."/>
            <person name="Winkler A."/>
            <person name="Tauch A."/>
        </authorList>
    </citation>
    <scope>NUCLEOTIDE SEQUENCE [LARGE SCALE GENOMIC DNA]</scope>
    <source>
        <strain evidence="1 2">DSM 44614</strain>
    </source>
</reference>
<dbReference type="OrthoDB" id="4427708at2"/>
<protein>
    <submittedName>
        <fullName evidence="1">Uncharacterized protein</fullName>
    </submittedName>
</protein>
<name>A0A0G3H8T9_9CORY</name>
<accession>A0A0G3H8T9</accession>
<dbReference type="STRING" id="136857.CTEST_04095"/>
<gene>
    <name evidence="1" type="ORF">CTEST_04095</name>
</gene>
<dbReference type="PATRIC" id="fig|136857.5.peg.810"/>
<sequence length="119" mass="12413">MALFRRSTLVDVPAGIDRIPVPGISVHTAETMVVLTIASAASALLIDAVVSRRPAALTGENVVVNLVPVKDRRLNPAFDPDLGWIIPLTPVVAEDLARQVAGGPGGYEIAGLNLGIIVE</sequence>
<dbReference type="Proteomes" id="UP000035540">
    <property type="component" value="Chromosome"/>
</dbReference>